<accession>A0AAV7NYT3</accession>
<dbReference type="EMBL" id="JANPWB010000012">
    <property type="protein sequence ID" value="KAJ1120202.1"/>
    <property type="molecule type" value="Genomic_DNA"/>
</dbReference>
<evidence type="ECO:0000313" key="2">
    <source>
        <dbReference type="Proteomes" id="UP001066276"/>
    </source>
</evidence>
<organism evidence="1 2">
    <name type="scientific">Pleurodeles waltl</name>
    <name type="common">Iberian ribbed newt</name>
    <dbReference type="NCBI Taxonomy" id="8319"/>
    <lineage>
        <taxon>Eukaryota</taxon>
        <taxon>Metazoa</taxon>
        <taxon>Chordata</taxon>
        <taxon>Craniata</taxon>
        <taxon>Vertebrata</taxon>
        <taxon>Euteleostomi</taxon>
        <taxon>Amphibia</taxon>
        <taxon>Batrachia</taxon>
        <taxon>Caudata</taxon>
        <taxon>Salamandroidea</taxon>
        <taxon>Salamandridae</taxon>
        <taxon>Pleurodelinae</taxon>
        <taxon>Pleurodeles</taxon>
    </lineage>
</organism>
<sequence length="185" mass="20799">MWIIEESDPDKNIPSLESIKDKVGYSQAKAKSGYDEIKRVKDIGFRVGDLVRVRGPHKLQGSKYFQETKVVQVSKHSVKCRSKRKVASVDKGGDRVTEMSSFRSQDKGFIGYESGLRDVNDLQEKNMFYEPGVLDGEDVVAGRDSCGTLDHQDGIQDSVQDGSLNRCCSKRVSIKPKYLDDYVLK</sequence>
<protein>
    <submittedName>
        <fullName evidence="1">Uncharacterized protein</fullName>
    </submittedName>
</protein>
<comment type="caution">
    <text evidence="1">The sequence shown here is derived from an EMBL/GenBank/DDBJ whole genome shotgun (WGS) entry which is preliminary data.</text>
</comment>
<name>A0AAV7NYT3_PLEWA</name>
<gene>
    <name evidence="1" type="ORF">NDU88_008376</name>
</gene>
<keyword evidence="2" id="KW-1185">Reference proteome</keyword>
<reference evidence="1" key="1">
    <citation type="journal article" date="2022" name="bioRxiv">
        <title>Sequencing and chromosome-scale assembly of the giantPleurodeles waltlgenome.</title>
        <authorList>
            <person name="Brown T."/>
            <person name="Elewa A."/>
            <person name="Iarovenko S."/>
            <person name="Subramanian E."/>
            <person name="Araus A.J."/>
            <person name="Petzold A."/>
            <person name="Susuki M."/>
            <person name="Suzuki K.-i.T."/>
            <person name="Hayashi T."/>
            <person name="Toyoda A."/>
            <person name="Oliveira C."/>
            <person name="Osipova E."/>
            <person name="Leigh N.D."/>
            <person name="Simon A."/>
            <person name="Yun M.H."/>
        </authorList>
    </citation>
    <scope>NUCLEOTIDE SEQUENCE</scope>
    <source>
        <strain evidence="1">20211129_DDA</strain>
        <tissue evidence="1">Liver</tissue>
    </source>
</reference>
<dbReference type="AlphaFoldDB" id="A0AAV7NYT3"/>
<proteinExistence type="predicted"/>
<dbReference type="Proteomes" id="UP001066276">
    <property type="component" value="Chromosome 8"/>
</dbReference>
<evidence type="ECO:0000313" key="1">
    <source>
        <dbReference type="EMBL" id="KAJ1120202.1"/>
    </source>
</evidence>